<dbReference type="RefSeq" id="WP_131155259.1">
    <property type="nucleotide sequence ID" value="NZ_CP036402.1"/>
</dbReference>
<evidence type="ECO:0000256" key="7">
    <source>
        <dbReference type="ARBA" id="ARBA00037904"/>
    </source>
</evidence>
<comment type="similarity">
    <text evidence="8">Belongs to the glycosyltransferase 2 family. CrtQ subfamily.</text>
</comment>
<organism evidence="11 12">
    <name type="scientific">Egibacter rhizosphaerae</name>
    <dbReference type="NCBI Taxonomy" id="1670831"/>
    <lineage>
        <taxon>Bacteria</taxon>
        <taxon>Bacillati</taxon>
        <taxon>Actinomycetota</taxon>
        <taxon>Nitriliruptoria</taxon>
        <taxon>Egibacterales</taxon>
        <taxon>Egibacteraceae</taxon>
        <taxon>Egibacter</taxon>
    </lineage>
</organism>
<evidence type="ECO:0000313" key="11">
    <source>
        <dbReference type="EMBL" id="QBI20262.1"/>
    </source>
</evidence>
<keyword evidence="3" id="KW-0328">Glycosyltransferase</keyword>
<reference evidence="11 12" key="1">
    <citation type="submission" date="2019-01" db="EMBL/GenBank/DDBJ databases">
        <title>Egibacter rhizosphaerae EGI 80759T.</title>
        <authorList>
            <person name="Chen D.-D."/>
            <person name="Tian Y."/>
            <person name="Jiao J.-Y."/>
            <person name="Zhang X.-T."/>
            <person name="Zhang Y.-G."/>
            <person name="Zhang Y."/>
            <person name="Xiao M."/>
            <person name="Shu W.-S."/>
            <person name="Li W.-J."/>
        </authorList>
    </citation>
    <scope>NUCLEOTIDE SEQUENCE [LARGE SCALE GENOMIC DNA]</scope>
    <source>
        <strain evidence="11 12">EGI 80759</strain>
    </source>
</reference>
<evidence type="ECO:0000256" key="8">
    <source>
        <dbReference type="ARBA" id="ARBA00038120"/>
    </source>
</evidence>
<evidence type="ECO:0000256" key="3">
    <source>
        <dbReference type="ARBA" id="ARBA00022676"/>
    </source>
</evidence>
<dbReference type="GO" id="GO:0005886">
    <property type="term" value="C:plasma membrane"/>
    <property type="evidence" value="ECO:0007669"/>
    <property type="project" value="UniProtKB-SubCell"/>
</dbReference>
<keyword evidence="2" id="KW-1003">Cell membrane</keyword>
<evidence type="ECO:0000256" key="9">
    <source>
        <dbReference type="ARBA" id="ARBA00040345"/>
    </source>
</evidence>
<evidence type="ECO:0000256" key="4">
    <source>
        <dbReference type="ARBA" id="ARBA00022679"/>
    </source>
</evidence>
<gene>
    <name evidence="11" type="ORF">ER308_12260</name>
</gene>
<evidence type="ECO:0000259" key="10">
    <source>
        <dbReference type="Pfam" id="PF00535"/>
    </source>
</evidence>
<dbReference type="GO" id="GO:0016757">
    <property type="term" value="F:glycosyltransferase activity"/>
    <property type="evidence" value="ECO:0007669"/>
    <property type="project" value="UniProtKB-KW"/>
</dbReference>
<dbReference type="PANTHER" id="PTHR43646:SF2">
    <property type="entry name" value="GLYCOSYLTRANSFERASE 2-LIKE DOMAIN-CONTAINING PROTEIN"/>
    <property type="match status" value="1"/>
</dbReference>
<feature type="domain" description="Glycosyltransferase 2-like" evidence="10">
    <location>
        <begin position="3"/>
        <end position="123"/>
    </location>
</feature>
<dbReference type="AlphaFoldDB" id="A0A411YGQ3"/>
<dbReference type="Proteomes" id="UP000291469">
    <property type="component" value="Chromosome"/>
</dbReference>
<name>A0A411YGQ3_9ACTN</name>
<sequence length="279" mass="30228">MTSVVVPAHNEAASIGGCLDALLPQLAPGDEVIVACNGCTDDTAAIVRARAPTARVLELATSSKIAALNAGDAAATQYPRLYMDADVQLAPGSVAAIVDALAGEDVWLAAPVAAHDLSTSSWAVRSYYRIWSRLPSVRDDTVGSGLYALSDRGRAQFDAFPDVTGDDHFVRDAVPPERRHVVTAARSTVQAPRTFAGILRRKTRTVLGNAELDRHDPRTRQRAAGRRQQWLEVVRANPILVVDLPVFLVAALWPRAIATWRRRVGSPTGWDRDNSRRPD</sequence>
<dbReference type="OrthoDB" id="9771846at2"/>
<comment type="function">
    <text evidence="6">Catalyzes the glycosylation of 4,4'-diaponeurosporenoate, i.e. the esterification of glucose at the C1'' position with the carboxyl group of 4,4'-diaponeurosporenic acid, to form glycosyl-4,4'-diaponeurosporenoate. This is a step in the biosynthesis of staphyloxanthin, an orange pigment present in most staphylococci strains.</text>
</comment>
<evidence type="ECO:0000313" key="12">
    <source>
        <dbReference type="Proteomes" id="UP000291469"/>
    </source>
</evidence>
<dbReference type="InterPro" id="IPR029044">
    <property type="entry name" value="Nucleotide-diphossugar_trans"/>
</dbReference>
<evidence type="ECO:0000256" key="5">
    <source>
        <dbReference type="ARBA" id="ARBA00023136"/>
    </source>
</evidence>
<protein>
    <recommendedName>
        <fullName evidence="9">4,4'-diaponeurosporenoate glycosyltransferase</fullName>
    </recommendedName>
</protein>
<dbReference type="Gene3D" id="3.90.550.10">
    <property type="entry name" value="Spore Coat Polysaccharide Biosynthesis Protein SpsA, Chain A"/>
    <property type="match status" value="1"/>
</dbReference>
<accession>A0A411YGQ3</accession>
<keyword evidence="5" id="KW-0472">Membrane</keyword>
<comment type="pathway">
    <text evidence="7">Carotenoid biosynthesis; staphyloxanthin biosynthesis; staphyloxanthin from farnesyl diphosphate: step 4/5.</text>
</comment>
<keyword evidence="12" id="KW-1185">Reference proteome</keyword>
<dbReference type="SUPFAM" id="SSF53448">
    <property type="entry name" value="Nucleotide-diphospho-sugar transferases"/>
    <property type="match status" value="1"/>
</dbReference>
<dbReference type="Pfam" id="PF00535">
    <property type="entry name" value="Glycos_transf_2"/>
    <property type="match status" value="1"/>
</dbReference>
<dbReference type="PANTHER" id="PTHR43646">
    <property type="entry name" value="GLYCOSYLTRANSFERASE"/>
    <property type="match status" value="1"/>
</dbReference>
<comment type="subcellular location">
    <subcellularLocation>
        <location evidence="1">Cell membrane</location>
    </subcellularLocation>
</comment>
<evidence type="ECO:0000256" key="1">
    <source>
        <dbReference type="ARBA" id="ARBA00004236"/>
    </source>
</evidence>
<proteinExistence type="inferred from homology"/>
<evidence type="ECO:0000256" key="2">
    <source>
        <dbReference type="ARBA" id="ARBA00022475"/>
    </source>
</evidence>
<dbReference type="InterPro" id="IPR001173">
    <property type="entry name" value="Glyco_trans_2-like"/>
</dbReference>
<dbReference type="EMBL" id="CP036402">
    <property type="protein sequence ID" value="QBI20262.1"/>
    <property type="molecule type" value="Genomic_DNA"/>
</dbReference>
<keyword evidence="4 11" id="KW-0808">Transferase</keyword>
<evidence type="ECO:0000256" key="6">
    <source>
        <dbReference type="ARBA" id="ARBA00037281"/>
    </source>
</evidence>
<dbReference type="KEGG" id="erz:ER308_12260"/>